<reference evidence="3 4" key="1">
    <citation type="submission" date="2023-05" db="EMBL/GenBank/DDBJ databases">
        <title>Novel species of genus Flectobacillus isolated from stream in China.</title>
        <authorList>
            <person name="Lu H."/>
        </authorList>
    </citation>
    <scope>NUCLEOTIDE SEQUENCE [LARGE SCALE GENOMIC DNA]</scope>
    <source>
        <strain evidence="3 4">LFS242W</strain>
    </source>
</reference>
<evidence type="ECO:0000256" key="2">
    <source>
        <dbReference type="SAM" id="MobiDB-lite"/>
    </source>
</evidence>
<accession>A0ABT6YWW0</accession>
<evidence type="ECO:0000313" key="3">
    <source>
        <dbReference type="EMBL" id="MDI9873250.1"/>
    </source>
</evidence>
<dbReference type="EMBL" id="JASHIE010000001">
    <property type="protein sequence ID" value="MDI9873250.1"/>
    <property type="molecule type" value="Genomic_DNA"/>
</dbReference>
<gene>
    <name evidence="3" type="ORF">QM481_01865</name>
</gene>
<feature type="repeat" description="TPR" evidence="1">
    <location>
        <begin position="95"/>
        <end position="128"/>
    </location>
</feature>
<comment type="caution">
    <text evidence="3">The sequence shown here is derived from an EMBL/GenBank/DDBJ whole genome shotgun (WGS) entry which is preliminary data.</text>
</comment>
<dbReference type="Proteomes" id="UP001225761">
    <property type="component" value="Unassembled WGS sequence"/>
</dbReference>
<name>A0ABT6YWW0_9BACT</name>
<dbReference type="InterPro" id="IPR011990">
    <property type="entry name" value="TPR-like_helical_dom_sf"/>
</dbReference>
<dbReference type="Pfam" id="PF13181">
    <property type="entry name" value="TPR_8"/>
    <property type="match status" value="1"/>
</dbReference>
<dbReference type="SUPFAM" id="SSF48452">
    <property type="entry name" value="TPR-like"/>
    <property type="match status" value="1"/>
</dbReference>
<dbReference type="Gene3D" id="1.25.40.10">
    <property type="entry name" value="Tetratricopeptide repeat domain"/>
    <property type="match status" value="1"/>
</dbReference>
<dbReference type="SMART" id="SM00028">
    <property type="entry name" value="TPR"/>
    <property type="match status" value="2"/>
</dbReference>
<evidence type="ECO:0000256" key="1">
    <source>
        <dbReference type="PROSITE-ProRule" id="PRU00339"/>
    </source>
</evidence>
<sequence>MNYFIFYIFLWILENASFTKVSARNLAKIESERAFREKRYKDAVKYYQTISDNSYFTPPEVVLNQAHVYLLSEDTLRAQSMYKRLIHLEDYKMSSTTYCQLGVISSAFKDSAQALVYFKEALKLNPQNQIARFNFELLKLKFRGTSEEPKPEQQSKSMPPPSANHAEVEHTDAQDEMLKTLKNYGLSPEKARSILEAMKNNEVQYIQQKKGLLKKNKSNMKQSW</sequence>
<protein>
    <recommendedName>
        <fullName evidence="5">Tetratricopeptide repeat protein</fullName>
    </recommendedName>
</protein>
<evidence type="ECO:0000313" key="4">
    <source>
        <dbReference type="Proteomes" id="UP001225761"/>
    </source>
</evidence>
<dbReference type="InterPro" id="IPR019734">
    <property type="entry name" value="TPR_rpt"/>
</dbReference>
<proteinExistence type="predicted"/>
<dbReference type="RefSeq" id="WP_283380438.1">
    <property type="nucleotide sequence ID" value="NZ_JASHIE010000001.1"/>
</dbReference>
<dbReference type="PROSITE" id="PS50005">
    <property type="entry name" value="TPR"/>
    <property type="match status" value="1"/>
</dbReference>
<organism evidence="3 4">
    <name type="scientific">Flectobacillus rivi</name>
    <dbReference type="NCBI Taxonomy" id="2984209"/>
    <lineage>
        <taxon>Bacteria</taxon>
        <taxon>Pseudomonadati</taxon>
        <taxon>Bacteroidota</taxon>
        <taxon>Cytophagia</taxon>
        <taxon>Cytophagales</taxon>
        <taxon>Flectobacillaceae</taxon>
        <taxon>Flectobacillus</taxon>
    </lineage>
</organism>
<keyword evidence="4" id="KW-1185">Reference proteome</keyword>
<evidence type="ECO:0008006" key="5">
    <source>
        <dbReference type="Google" id="ProtNLM"/>
    </source>
</evidence>
<keyword evidence="1" id="KW-0802">TPR repeat</keyword>
<feature type="region of interest" description="Disordered" evidence="2">
    <location>
        <begin position="146"/>
        <end position="173"/>
    </location>
</feature>